<dbReference type="PIRSF" id="PIRSF005091">
    <property type="entry name" value="Mmb_sulf_HI1246"/>
    <property type="match status" value="1"/>
</dbReference>
<evidence type="ECO:0000256" key="9">
    <source>
        <dbReference type="SAM" id="Phobius"/>
    </source>
</evidence>
<proteinExistence type="predicted"/>
<dbReference type="InterPro" id="IPR050448">
    <property type="entry name" value="OpgB/LTA_synthase_biosynth"/>
</dbReference>
<comment type="caution">
    <text evidence="11">The sequence shown here is derived from an EMBL/GenBank/DDBJ whole genome shotgun (WGS) entry which is preliminary data.</text>
</comment>
<organism evidence="11 12">
    <name type="scientific">Candidatus Gallibacteroides avistercoris</name>
    <dbReference type="NCBI Taxonomy" id="2840833"/>
    <lineage>
        <taxon>Bacteria</taxon>
        <taxon>Pseudomonadati</taxon>
        <taxon>Bacteroidota</taxon>
        <taxon>Bacteroidia</taxon>
        <taxon>Bacteroidales</taxon>
        <taxon>Bacteroidaceae</taxon>
        <taxon>Bacteroidaceae incertae sedis</taxon>
        <taxon>Candidatus Gallibacteroides</taxon>
    </lineage>
</organism>
<feature type="binding site" evidence="8">
    <location>
        <position position="276"/>
    </location>
    <ligand>
        <name>Mn(2+)</name>
        <dbReference type="ChEBI" id="CHEBI:29035"/>
    </ligand>
</feature>
<dbReference type="PANTHER" id="PTHR47371">
    <property type="entry name" value="LIPOTEICHOIC ACID SYNTHASE"/>
    <property type="match status" value="1"/>
</dbReference>
<feature type="transmembrane region" description="Helical" evidence="9">
    <location>
        <begin position="86"/>
        <end position="108"/>
    </location>
</feature>
<feature type="transmembrane region" description="Helical" evidence="9">
    <location>
        <begin position="128"/>
        <end position="153"/>
    </location>
</feature>
<gene>
    <name evidence="11" type="ORF">IAB03_09970</name>
</gene>
<dbReference type="InterPro" id="IPR012160">
    <property type="entry name" value="LtaS-like"/>
</dbReference>
<evidence type="ECO:0000259" key="10">
    <source>
        <dbReference type="Pfam" id="PF00884"/>
    </source>
</evidence>
<feature type="active site" evidence="6">
    <location>
        <position position="316"/>
    </location>
</feature>
<reference evidence="11" key="2">
    <citation type="journal article" date="2021" name="PeerJ">
        <title>Extensive microbial diversity within the chicken gut microbiome revealed by metagenomics and culture.</title>
        <authorList>
            <person name="Gilroy R."/>
            <person name="Ravi A."/>
            <person name="Getino M."/>
            <person name="Pursley I."/>
            <person name="Horton D.L."/>
            <person name="Alikhan N.F."/>
            <person name="Baker D."/>
            <person name="Gharbi K."/>
            <person name="Hall N."/>
            <person name="Watson M."/>
            <person name="Adriaenssens E.M."/>
            <person name="Foster-Nyarko E."/>
            <person name="Jarju S."/>
            <person name="Secka A."/>
            <person name="Antonio M."/>
            <person name="Oren A."/>
            <person name="Chaudhuri R.R."/>
            <person name="La Ragione R."/>
            <person name="Hildebrand F."/>
            <person name="Pallen M.J."/>
        </authorList>
    </citation>
    <scope>NUCLEOTIDE SEQUENCE</scope>
    <source>
        <strain evidence="11">CHK158-818</strain>
    </source>
</reference>
<keyword evidence="5 9" id="KW-0472">Membrane</keyword>
<evidence type="ECO:0000256" key="1">
    <source>
        <dbReference type="ARBA" id="ARBA00004651"/>
    </source>
</evidence>
<dbReference type="GO" id="GO:0046872">
    <property type="term" value="F:metal ion binding"/>
    <property type="evidence" value="ECO:0007669"/>
    <property type="project" value="UniProtKB-KW"/>
</dbReference>
<dbReference type="CDD" id="cd16015">
    <property type="entry name" value="LTA_synthase"/>
    <property type="match status" value="1"/>
</dbReference>
<name>A0A9D1M9M3_9BACT</name>
<dbReference type="GO" id="GO:0005886">
    <property type="term" value="C:plasma membrane"/>
    <property type="evidence" value="ECO:0007669"/>
    <property type="project" value="UniProtKB-SubCell"/>
</dbReference>
<feature type="binding site" evidence="7">
    <location>
        <position position="432"/>
    </location>
    <ligand>
        <name>substrate</name>
    </ligand>
</feature>
<dbReference type="Gene3D" id="3.30.1120.80">
    <property type="match status" value="1"/>
</dbReference>
<dbReference type="Proteomes" id="UP000824112">
    <property type="component" value="Unassembled WGS sequence"/>
</dbReference>
<dbReference type="Gene3D" id="3.40.720.10">
    <property type="entry name" value="Alkaline Phosphatase, subunit A"/>
    <property type="match status" value="1"/>
</dbReference>
<dbReference type="InterPro" id="IPR000917">
    <property type="entry name" value="Sulfatase_N"/>
</dbReference>
<keyword evidence="2" id="KW-1003">Cell membrane</keyword>
<feature type="binding site" evidence="8">
    <location>
        <position position="480"/>
    </location>
    <ligand>
        <name>Mn(2+)</name>
        <dbReference type="ChEBI" id="CHEBI:29035"/>
    </ligand>
</feature>
<keyword evidence="4 9" id="KW-1133">Transmembrane helix</keyword>
<accession>A0A9D1M9M3</accession>
<evidence type="ECO:0000256" key="4">
    <source>
        <dbReference type="ARBA" id="ARBA00022989"/>
    </source>
</evidence>
<dbReference type="Pfam" id="PF00884">
    <property type="entry name" value="Sulfatase"/>
    <property type="match status" value="1"/>
</dbReference>
<evidence type="ECO:0000256" key="6">
    <source>
        <dbReference type="PIRSR" id="PIRSR005091-1"/>
    </source>
</evidence>
<evidence type="ECO:0000256" key="7">
    <source>
        <dbReference type="PIRSR" id="PIRSR005091-2"/>
    </source>
</evidence>
<feature type="binding site" evidence="8">
    <location>
        <position position="316"/>
    </location>
    <ligand>
        <name>Mn(2+)</name>
        <dbReference type="ChEBI" id="CHEBI:29035"/>
    </ligand>
</feature>
<keyword evidence="7" id="KW-0479">Metal-binding</keyword>
<evidence type="ECO:0000313" key="11">
    <source>
        <dbReference type="EMBL" id="HIU56115.1"/>
    </source>
</evidence>
<dbReference type="SUPFAM" id="SSF53649">
    <property type="entry name" value="Alkaline phosphatase-like"/>
    <property type="match status" value="1"/>
</dbReference>
<dbReference type="EMBL" id="DVNA01000230">
    <property type="protein sequence ID" value="HIU56115.1"/>
    <property type="molecule type" value="Genomic_DNA"/>
</dbReference>
<sequence length="608" mass="68572">MKQRIYLFLKTYCLFVLLAAVLKVVFMLCYPSIYGAFPLSQWLRVVGHGLILDLSIAGYLTALPGLLLLASVWLGARITRKVASAYFILISVVLALIWISDIVLYGYWGFRLDTTPLFYLNSPQSALASAQTGQLIGGTIAILATIAGLIALFRHLILKGWKRLEPARRKPLSAIVLFLLTALLFIPIRGGFTVSTMNVGKVYFSEKMELNHAAINPCFSFLDALTRDKAFDQQYRFFDEPRAAALFQELQEATPADSITPLFTVKRPNIIFIVLESFMSKVVEPLGGIPNVATTLNRLCSKGVLFDHLYANSFRTDRGLVSIFSGYPAQPTTSIMKYPAKSQHLPSIPKSLKENGYDLSFFYGGDADFTNMRSYFVSMGIDRIISDKDFPLKDRMMKWGAHDEFVFRKLSDDLKTEQKEPFCKILLTLSSHEPFEVPFHRLDQEYLNSVAYTDSCLGVFIDEFKQSKYWDNTVIVLVPDHAMRYPYDISNASPERYQIPMLFVGGAIQEPRTVETIGSQIDLAATLLTQLGIERSEYIFSKDLLNPRSPHFAFYTFKDGFGFITPQGKAIFDCEAGQPFDEYGATDNAHLDQGKALLQSLYNDLEKR</sequence>
<feature type="transmembrane region" description="Helical" evidence="9">
    <location>
        <begin position="54"/>
        <end position="74"/>
    </location>
</feature>
<feature type="domain" description="Sulfatase N-terminal" evidence="10">
    <location>
        <begin position="268"/>
        <end position="533"/>
    </location>
</feature>
<reference evidence="11" key="1">
    <citation type="submission" date="2020-10" db="EMBL/GenBank/DDBJ databases">
        <authorList>
            <person name="Gilroy R."/>
        </authorList>
    </citation>
    <scope>NUCLEOTIDE SEQUENCE</scope>
    <source>
        <strain evidence="11">CHK158-818</strain>
    </source>
</reference>
<dbReference type="GO" id="GO:0016787">
    <property type="term" value="F:hydrolase activity"/>
    <property type="evidence" value="ECO:0007669"/>
    <property type="project" value="UniProtKB-KW"/>
</dbReference>
<comment type="subcellular location">
    <subcellularLocation>
        <location evidence="1">Cell membrane</location>
        <topology evidence="1">Multi-pass membrane protein</topology>
    </subcellularLocation>
</comment>
<feature type="transmembrane region" description="Helical" evidence="9">
    <location>
        <begin position="174"/>
        <end position="192"/>
    </location>
</feature>
<evidence type="ECO:0000256" key="5">
    <source>
        <dbReference type="ARBA" id="ARBA00023136"/>
    </source>
</evidence>
<dbReference type="PANTHER" id="PTHR47371:SF3">
    <property type="entry name" value="PHOSPHOGLYCEROL TRANSFERASE I"/>
    <property type="match status" value="1"/>
</dbReference>
<dbReference type="InterPro" id="IPR017850">
    <property type="entry name" value="Alkaline_phosphatase_core_sf"/>
</dbReference>
<feature type="transmembrane region" description="Helical" evidence="9">
    <location>
        <begin position="12"/>
        <end position="34"/>
    </location>
</feature>
<evidence type="ECO:0000256" key="8">
    <source>
        <dbReference type="PIRSR" id="PIRSR005091-3"/>
    </source>
</evidence>
<dbReference type="AlphaFoldDB" id="A0A9D1M9M3"/>
<feature type="binding site" evidence="8">
    <location>
        <position position="481"/>
    </location>
    <ligand>
        <name>Mn(2+)</name>
        <dbReference type="ChEBI" id="CHEBI:29035"/>
    </ligand>
</feature>
<evidence type="ECO:0000256" key="2">
    <source>
        <dbReference type="ARBA" id="ARBA00022475"/>
    </source>
</evidence>
<keyword evidence="3 9" id="KW-0812">Transmembrane</keyword>
<keyword evidence="7" id="KW-0464">Manganese</keyword>
<evidence type="ECO:0000256" key="3">
    <source>
        <dbReference type="ARBA" id="ARBA00022692"/>
    </source>
</evidence>
<evidence type="ECO:0000313" key="12">
    <source>
        <dbReference type="Proteomes" id="UP000824112"/>
    </source>
</evidence>
<keyword evidence="11" id="KW-0378">Hydrolase</keyword>
<protein>
    <submittedName>
        <fullName evidence="11">Sulfatase-like hydrolase/transferase</fullName>
    </submittedName>
</protein>